<feature type="region of interest" description="Disordered" evidence="1">
    <location>
        <begin position="768"/>
        <end position="806"/>
    </location>
</feature>
<evidence type="ECO:0000256" key="1">
    <source>
        <dbReference type="SAM" id="MobiDB-lite"/>
    </source>
</evidence>
<proteinExistence type="predicted"/>
<feature type="compositionally biased region" description="Gly residues" evidence="1">
    <location>
        <begin position="773"/>
        <end position="783"/>
    </location>
</feature>
<feature type="compositionally biased region" description="Pro residues" evidence="1">
    <location>
        <begin position="679"/>
        <end position="693"/>
    </location>
</feature>
<name>A0AB39TFZ4_9ACTN</name>
<reference evidence="2" key="1">
    <citation type="submission" date="2024-07" db="EMBL/GenBank/DDBJ databases">
        <authorList>
            <person name="Yu S.T."/>
        </authorList>
    </citation>
    <scope>NUCLEOTIDE SEQUENCE</scope>
    <source>
        <strain evidence="2">Y1</strain>
    </source>
</reference>
<dbReference type="EMBL" id="CP163445">
    <property type="protein sequence ID" value="XDQ77345.1"/>
    <property type="molecule type" value="Genomic_DNA"/>
</dbReference>
<organism evidence="2">
    <name type="scientific">Streptomyces sp. Y1</name>
    <dbReference type="NCBI Taxonomy" id="3238634"/>
    <lineage>
        <taxon>Bacteria</taxon>
        <taxon>Bacillati</taxon>
        <taxon>Actinomycetota</taxon>
        <taxon>Actinomycetes</taxon>
        <taxon>Kitasatosporales</taxon>
        <taxon>Streptomycetaceae</taxon>
        <taxon>Streptomyces</taxon>
    </lineage>
</organism>
<evidence type="ECO:0008006" key="3">
    <source>
        <dbReference type="Google" id="ProtNLM"/>
    </source>
</evidence>
<gene>
    <name evidence="2" type="ORF">AB2U05_02000</name>
</gene>
<feature type="compositionally biased region" description="Acidic residues" evidence="1">
    <location>
        <begin position="793"/>
        <end position="803"/>
    </location>
</feature>
<dbReference type="AlphaFoldDB" id="A0AB39TFZ4"/>
<dbReference type="RefSeq" id="WP_369182223.1">
    <property type="nucleotide sequence ID" value="NZ_CP163445.1"/>
</dbReference>
<evidence type="ECO:0000313" key="2">
    <source>
        <dbReference type="EMBL" id="XDQ77345.1"/>
    </source>
</evidence>
<sequence length="1113" mass="119290">MNGTAQLAVPCRLVALKVLLGPESGLTTLEDLVARAIAAGRTTVESQVDLFRLPERIIVDVVHSLWSKGHILVRFDSGDLELADGARDMLTEGGLRDAATVQETRRFLFEPVTGQLFPEWRGKRFAPEGSLELPAHQGVTEADLSAGDLLEAVQAAIRHDRRRRGFRQNVLDVGFGSPVLRPPEELRWLSVRLAVRVDTARDVLSVTLIDDEHMWGMRARQRMAEHLAGLAEEQPDHEFVRKLNGRADRGLVPAETLDRLLDQLLAQIATLPGKRVDQIDEAQQRLERLAAGVEERIVDADRGRAGVVLVERAAGYLWAVEELIRSATTQLVVSSPLIRYSTLNALLPALTDRLAKGVGLVLLWGRSAADTLPTPVRTALNELKARYPTQVLFEDRSAQTDACLVVQDATRALFGSQSPLHADLANDQGEIGVLVEPAADGPAAPRCVADALLWARKAYPFAADGARIQLQPDGAEDGAGARRRARGANAPEPWPTPDKSLADEAAVRLWAESWAEYHTAVLDSLARSTGGTPSVELVRDSAHRDLISSALTTRSRRLAVTDDRIDPRVANDLMARRVRDVAAGGASVHLVHPQTHVSGKIGKAFAELLTAQEAGIHVQRRRAGVRAVLSDDSVLLGSFSPLSEGPRGNAAGRVGQVGIHVRGVDFADAFAAALGIPPGPGRPGVPAPRPGAPAAPGRSRAARSVALPLLEQARRAAGRDGFASVIGERIGELDDPWAVLDRWENARVPAAELRRGVAVVLGRDDDGAIDDGAGTGAGAGAGPGVEPAPEPAPEAEDGAEDGAEPVVPPRERWTVWLVADAWRRRAFVEAAVVGRLLTDPAAAAACAAATGLEVGPLKDLLVDSALILAEGGSPARAVGAVAGMAETLLWGGPEGSEVIGMLAGALPDRWRRLAALAAEREPGRPLPMKAFTAAMAHAADRAAAEAAWADLAGQIDHIERLRGRFDFDAGQAMHDGLFGPRGLLVDIRAAARDGQLRPSLEPALPRNVRRHLDELVAAAGKAPIAWRSQLTFQRRIESIVRTARELAATEAESEVSLTAPQELQYCRRLGAELATSWDELFSEAGGVTEPYGLPMIAFLERLRPLFDWSREQW</sequence>
<feature type="region of interest" description="Disordered" evidence="1">
    <location>
        <begin position="679"/>
        <end position="699"/>
    </location>
</feature>
<feature type="region of interest" description="Disordered" evidence="1">
    <location>
        <begin position="470"/>
        <end position="500"/>
    </location>
</feature>
<accession>A0AB39TFZ4</accession>
<protein>
    <recommendedName>
        <fullName evidence="3">Phospholipase D-like domain-containing protein</fullName>
    </recommendedName>
</protein>